<evidence type="ECO:0000256" key="3">
    <source>
        <dbReference type="ARBA" id="ARBA00023082"/>
    </source>
</evidence>
<feature type="compositionally biased region" description="Low complexity" evidence="6">
    <location>
        <begin position="420"/>
        <end position="431"/>
    </location>
</feature>
<reference evidence="9" key="1">
    <citation type="submission" date="2020-02" db="EMBL/GenBank/DDBJ databases">
        <authorList>
            <person name="Meier V. D."/>
        </authorList>
    </citation>
    <scope>NUCLEOTIDE SEQUENCE</scope>
    <source>
        <strain evidence="9">AVDCRST_MAG17</strain>
    </source>
</reference>
<gene>
    <name evidence="9" type="ORF">AVDCRST_MAG17-1334</name>
</gene>
<dbReference type="InterPro" id="IPR014284">
    <property type="entry name" value="RNA_pol_sigma-70_dom"/>
</dbReference>
<dbReference type="PANTHER" id="PTHR43133:SF8">
    <property type="entry name" value="RNA POLYMERASE SIGMA FACTOR HI_1459-RELATED"/>
    <property type="match status" value="1"/>
</dbReference>
<feature type="domain" description="RNA polymerase sigma-70 region 2" evidence="7">
    <location>
        <begin position="42"/>
        <end position="107"/>
    </location>
</feature>
<evidence type="ECO:0000259" key="8">
    <source>
        <dbReference type="Pfam" id="PF08281"/>
    </source>
</evidence>
<evidence type="ECO:0000256" key="4">
    <source>
        <dbReference type="ARBA" id="ARBA00023125"/>
    </source>
</evidence>
<dbReference type="EMBL" id="CADCVV010000096">
    <property type="protein sequence ID" value="CAA9500273.1"/>
    <property type="molecule type" value="Genomic_DNA"/>
</dbReference>
<evidence type="ECO:0000313" key="9">
    <source>
        <dbReference type="EMBL" id="CAA9500273.1"/>
    </source>
</evidence>
<name>A0A6J4SIY3_9ACTN</name>
<dbReference type="InterPro" id="IPR039425">
    <property type="entry name" value="RNA_pol_sigma-70-like"/>
</dbReference>
<sequence length="481" mass="51103">MAARVLTHPRLPLPKRLLAALSDERLAGEVIRGNTAAFEVVYDRYHRGLLSFCRHLLRSQQDGEDALQQTFASAFRALSEANEPVQLKPWLYTIARNRCLTMLRARRVHANEEIEISSGAGLSEEVEKREDLRALLTDLEALPEEQRSALVLSEVGDLGHDEISEALGCETKKVKALIFQARSALIEDRRARDMPCAEIREQLATASAGELRRGVLRRHVRTCAGCAEFREEIRHQRGMLALALPVVPSLGLKESALAAAGVGGGGAAGGGGLLAAIGAHGAAKVATVAIVTGGTAGGVAATNPGLVDKAQAAVAHAVAEVRSVTAGGSVGDDGPPSGEGEAGRSLDWESAERAARKKTREDRKARREVFAPGERSPVGGQGKSRRRSARQGQPGGGDARRRQRGRADAEARGQSKRRASSSGRPPVSPRGDSGKRRPSGAGVPRLGGGGDADSGNLPKVDRIIDRGRERVRGLRPRIPPR</sequence>
<feature type="compositionally biased region" description="Basic and acidic residues" evidence="6">
    <location>
        <begin position="459"/>
        <end position="472"/>
    </location>
</feature>
<dbReference type="Pfam" id="PF08281">
    <property type="entry name" value="Sigma70_r4_2"/>
    <property type="match status" value="1"/>
</dbReference>
<feature type="domain" description="RNA polymerase sigma factor 70 region 4 type 2" evidence="8">
    <location>
        <begin position="134"/>
        <end position="185"/>
    </location>
</feature>
<dbReference type="InterPro" id="IPR007627">
    <property type="entry name" value="RNA_pol_sigma70_r2"/>
</dbReference>
<dbReference type="PANTHER" id="PTHR43133">
    <property type="entry name" value="RNA POLYMERASE ECF-TYPE SIGMA FACTO"/>
    <property type="match status" value="1"/>
</dbReference>
<dbReference type="Pfam" id="PF04542">
    <property type="entry name" value="Sigma70_r2"/>
    <property type="match status" value="1"/>
</dbReference>
<dbReference type="SUPFAM" id="SSF88946">
    <property type="entry name" value="Sigma2 domain of RNA polymerase sigma factors"/>
    <property type="match status" value="1"/>
</dbReference>
<dbReference type="Gene3D" id="1.10.1740.10">
    <property type="match status" value="1"/>
</dbReference>
<keyword evidence="5" id="KW-0804">Transcription</keyword>
<feature type="region of interest" description="Disordered" evidence="6">
    <location>
        <begin position="325"/>
        <end position="481"/>
    </location>
</feature>
<evidence type="ECO:0008006" key="10">
    <source>
        <dbReference type="Google" id="ProtNLM"/>
    </source>
</evidence>
<dbReference type="GO" id="GO:0006352">
    <property type="term" value="P:DNA-templated transcription initiation"/>
    <property type="evidence" value="ECO:0007669"/>
    <property type="project" value="InterPro"/>
</dbReference>
<dbReference type="InterPro" id="IPR013249">
    <property type="entry name" value="RNA_pol_sigma70_r4_t2"/>
</dbReference>
<evidence type="ECO:0000259" key="7">
    <source>
        <dbReference type="Pfam" id="PF04542"/>
    </source>
</evidence>
<dbReference type="InterPro" id="IPR013324">
    <property type="entry name" value="RNA_pol_sigma_r3/r4-like"/>
</dbReference>
<accession>A0A6J4SIY3</accession>
<evidence type="ECO:0000256" key="6">
    <source>
        <dbReference type="SAM" id="MobiDB-lite"/>
    </source>
</evidence>
<keyword evidence="3" id="KW-0731">Sigma factor</keyword>
<dbReference type="GO" id="GO:0016987">
    <property type="term" value="F:sigma factor activity"/>
    <property type="evidence" value="ECO:0007669"/>
    <property type="project" value="UniProtKB-KW"/>
</dbReference>
<evidence type="ECO:0000256" key="5">
    <source>
        <dbReference type="ARBA" id="ARBA00023163"/>
    </source>
</evidence>
<dbReference type="NCBIfam" id="TIGR02937">
    <property type="entry name" value="sigma70-ECF"/>
    <property type="match status" value="1"/>
</dbReference>
<dbReference type="InterPro" id="IPR013325">
    <property type="entry name" value="RNA_pol_sigma_r2"/>
</dbReference>
<dbReference type="SUPFAM" id="SSF88659">
    <property type="entry name" value="Sigma3 and sigma4 domains of RNA polymerase sigma factors"/>
    <property type="match status" value="1"/>
</dbReference>
<feature type="compositionally biased region" description="Basic and acidic residues" evidence="6">
    <location>
        <begin position="341"/>
        <end position="369"/>
    </location>
</feature>
<keyword evidence="4" id="KW-0238">DNA-binding</keyword>
<comment type="similarity">
    <text evidence="1">Belongs to the sigma-70 factor family. ECF subfamily.</text>
</comment>
<dbReference type="InterPro" id="IPR036388">
    <property type="entry name" value="WH-like_DNA-bd_sf"/>
</dbReference>
<evidence type="ECO:0000256" key="2">
    <source>
        <dbReference type="ARBA" id="ARBA00023015"/>
    </source>
</evidence>
<protein>
    <recommendedName>
        <fullName evidence="10">RNA polymerase ECF-type sigma factor</fullName>
    </recommendedName>
</protein>
<evidence type="ECO:0000256" key="1">
    <source>
        <dbReference type="ARBA" id="ARBA00010641"/>
    </source>
</evidence>
<dbReference type="Gene3D" id="1.10.10.10">
    <property type="entry name" value="Winged helix-like DNA-binding domain superfamily/Winged helix DNA-binding domain"/>
    <property type="match status" value="1"/>
</dbReference>
<dbReference type="AlphaFoldDB" id="A0A6J4SIY3"/>
<keyword evidence="2" id="KW-0805">Transcription regulation</keyword>
<organism evidence="9">
    <name type="scientific">uncultured Solirubrobacterales bacterium</name>
    <dbReference type="NCBI Taxonomy" id="768556"/>
    <lineage>
        <taxon>Bacteria</taxon>
        <taxon>Bacillati</taxon>
        <taxon>Actinomycetota</taxon>
        <taxon>Thermoleophilia</taxon>
        <taxon>Solirubrobacterales</taxon>
        <taxon>environmental samples</taxon>
    </lineage>
</organism>
<proteinExistence type="inferred from homology"/>
<feature type="compositionally biased region" description="Low complexity" evidence="6">
    <location>
        <begin position="325"/>
        <end position="339"/>
    </location>
</feature>
<dbReference type="GO" id="GO:0003677">
    <property type="term" value="F:DNA binding"/>
    <property type="evidence" value="ECO:0007669"/>
    <property type="project" value="UniProtKB-KW"/>
</dbReference>